<reference evidence="3" key="1">
    <citation type="submission" date="2023-07" db="EMBL/GenBank/DDBJ databases">
        <title>30 novel species of actinomycetes from the DSMZ collection.</title>
        <authorList>
            <person name="Nouioui I."/>
        </authorList>
    </citation>
    <scope>NUCLEOTIDE SEQUENCE [LARGE SCALE GENOMIC DNA]</scope>
    <source>
        <strain evidence="3">DSM 46792</strain>
    </source>
</reference>
<keyword evidence="3" id="KW-1185">Reference proteome</keyword>
<feature type="transmembrane region" description="Helical" evidence="1">
    <location>
        <begin position="6"/>
        <end position="25"/>
    </location>
</feature>
<dbReference type="Proteomes" id="UP001183222">
    <property type="component" value="Unassembled WGS sequence"/>
</dbReference>
<keyword evidence="1" id="KW-1133">Transmembrane helix</keyword>
<proteinExistence type="predicted"/>
<comment type="caution">
    <text evidence="2">The sequence shown here is derived from an EMBL/GenBank/DDBJ whole genome shotgun (WGS) entry which is preliminary data.</text>
</comment>
<accession>A0ABU2K5T5</accession>
<evidence type="ECO:0008006" key="4">
    <source>
        <dbReference type="Google" id="ProtNLM"/>
    </source>
</evidence>
<dbReference type="RefSeq" id="WP_311344374.1">
    <property type="nucleotide sequence ID" value="NZ_JAVREI010000002.1"/>
</dbReference>
<keyword evidence="1" id="KW-0812">Transmembrane</keyword>
<keyword evidence="1" id="KW-0472">Membrane</keyword>
<dbReference type="EMBL" id="JAVREI010000002">
    <property type="protein sequence ID" value="MDT0275558.1"/>
    <property type="molecule type" value="Genomic_DNA"/>
</dbReference>
<sequence>MSESLYLLALLACPVGMGLMMWMMMKMQRPSAPAAAESPAETTVDKQAELIKLRAEIDQLRAERRDESKPAGWVL</sequence>
<organism evidence="2 3">
    <name type="scientific">Blastococcus goldschmidtiae</name>
    <dbReference type="NCBI Taxonomy" id="3075546"/>
    <lineage>
        <taxon>Bacteria</taxon>
        <taxon>Bacillati</taxon>
        <taxon>Actinomycetota</taxon>
        <taxon>Actinomycetes</taxon>
        <taxon>Geodermatophilales</taxon>
        <taxon>Geodermatophilaceae</taxon>
        <taxon>Blastococcus</taxon>
    </lineage>
</organism>
<evidence type="ECO:0000313" key="3">
    <source>
        <dbReference type="Proteomes" id="UP001183222"/>
    </source>
</evidence>
<name>A0ABU2K5T5_9ACTN</name>
<evidence type="ECO:0000256" key="1">
    <source>
        <dbReference type="SAM" id="Phobius"/>
    </source>
</evidence>
<protein>
    <recommendedName>
        <fullName evidence="4">DUF2933 domain-containing protein</fullName>
    </recommendedName>
</protein>
<evidence type="ECO:0000313" key="2">
    <source>
        <dbReference type="EMBL" id="MDT0275558.1"/>
    </source>
</evidence>
<gene>
    <name evidence="2" type="ORF">RM425_06540</name>
</gene>